<reference evidence="1 2" key="1">
    <citation type="submission" date="2018-02" db="EMBL/GenBank/DDBJ databases">
        <title>Genomic Encyclopedia of Archaeal and Bacterial Type Strains, Phase II (KMG-II): from individual species to whole genera.</title>
        <authorList>
            <person name="Goeker M."/>
        </authorList>
    </citation>
    <scope>NUCLEOTIDE SEQUENCE [LARGE SCALE GENOMIC DNA]</scope>
    <source>
        <strain evidence="1 2">DSM 3808</strain>
    </source>
</reference>
<dbReference type="EMBL" id="PTJA01000017">
    <property type="protein sequence ID" value="PPK76889.1"/>
    <property type="molecule type" value="Genomic_DNA"/>
</dbReference>
<dbReference type="RefSeq" id="WP_104439491.1">
    <property type="nucleotide sequence ID" value="NZ_PTJA01000017.1"/>
</dbReference>
<dbReference type="Pfam" id="PF09148">
    <property type="entry name" value="DUF1934"/>
    <property type="match status" value="1"/>
</dbReference>
<dbReference type="Proteomes" id="UP000237749">
    <property type="component" value="Unassembled WGS sequence"/>
</dbReference>
<evidence type="ECO:0000313" key="1">
    <source>
        <dbReference type="EMBL" id="PPK76889.1"/>
    </source>
</evidence>
<dbReference type="SUPFAM" id="SSF50814">
    <property type="entry name" value="Lipocalins"/>
    <property type="match status" value="1"/>
</dbReference>
<dbReference type="AlphaFoldDB" id="A0A2S6HHD3"/>
<dbReference type="OrthoDB" id="1680906at2"/>
<protein>
    <submittedName>
        <fullName evidence="1">Uncharacterized beta-barrel protein YwiB (DUF1934 family)</fullName>
    </submittedName>
</protein>
<accession>A0A2S6HHD3</accession>
<dbReference type="Gene3D" id="2.40.128.20">
    <property type="match status" value="1"/>
</dbReference>
<evidence type="ECO:0000313" key="2">
    <source>
        <dbReference type="Proteomes" id="UP000237749"/>
    </source>
</evidence>
<comment type="caution">
    <text evidence="1">The sequence shown here is derived from an EMBL/GenBank/DDBJ whole genome shotgun (WGS) entry which is preliminary data.</text>
</comment>
<organism evidence="1 2">
    <name type="scientific">Lacrimispora xylanisolvens</name>
    <dbReference type="NCBI Taxonomy" id="384636"/>
    <lineage>
        <taxon>Bacteria</taxon>
        <taxon>Bacillati</taxon>
        <taxon>Bacillota</taxon>
        <taxon>Clostridia</taxon>
        <taxon>Lachnospirales</taxon>
        <taxon>Lachnospiraceae</taxon>
        <taxon>Lacrimispora</taxon>
    </lineage>
</organism>
<dbReference type="InterPro" id="IPR012674">
    <property type="entry name" value="Calycin"/>
</dbReference>
<keyword evidence="2" id="KW-1185">Reference proteome</keyword>
<dbReference type="InterPro" id="IPR015231">
    <property type="entry name" value="DUF1934"/>
</dbReference>
<proteinExistence type="predicted"/>
<name>A0A2S6HHD3_9FIRM</name>
<sequence>MTRDVLISISGAQIVEDDNQAVEMITRGDYFLKNGNHYILYDEVQEGVDGVTRNTIKIHPAGMDIIKRGSTSVHMTFEKEKKNISCYATPFGELMIGIRTNDIRIAEEEDRLKVQVDYSLDINYQHVSECNIVLEVCSKDTASIHLLS</sequence>
<gene>
    <name evidence="1" type="ORF">BXY41_117118</name>
</gene>